<evidence type="ECO:0000259" key="2">
    <source>
        <dbReference type="Pfam" id="PF14291"/>
    </source>
</evidence>
<feature type="region of interest" description="Disordered" evidence="1">
    <location>
        <begin position="1"/>
        <end position="48"/>
    </location>
</feature>
<dbReference type="InParanoid" id="A0A1X7TFA9"/>
<dbReference type="InterPro" id="IPR012337">
    <property type="entry name" value="RNaseH-like_sf"/>
</dbReference>
<feature type="domain" description="DUF4371" evidence="2">
    <location>
        <begin position="113"/>
        <end position="269"/>
    </location>
</feature>
<feature type="compositionally biased region" description="Low complexity" evidence="1">
    <location>
        <begin position="22"/>
        <end position="42"/>
    </location>
</feature>
<dbReference type="PANTHER" id="PTHR45749:SF37">
    <property type="entry name" value="OS05G0311600 PROTEIN"/>
    <property type="match status" value="1"/>
</dbReference>
<evidence type="ECO:0000313" key="3">
    <source>
        <dbReference type="EnsemblMetazoa" id="Aqu2.1.13348_001"/>
    </source>
</evidence>
<feature type="compositionally biased region" description="Basic and acidic residues" evidence="1">
    <location>
        <begin position="486"/>
        <end position="495"/>
    </location>
</feature>
<accession>A0A1X7TFA9</accession>
<name>A0A1X7TFA9_AMPQE</name>
<dbReference type="SUPFAM" id="SSF53098">
    <property type="entry name" value="Ribonuclease H-like"/>
    <property type="match status" value="1"/>
</dbReference>
<dbReference type="PANTHER" id="PTHR45749">
    <property type="match status" value="1"/>
</dbReference>
<protein>
    <recommendedName>
        <fullName evidence="2">DUF4371 domain-containing protein</fullName>
    </recommendedName>
</protein>
<dbReference type="AlphaFoldDB" id="A0A1X7TFA9"/>
<dbReference type="STRING" id="400682.A0A1X7TFA9"/>
<feature type="region of interest" description="Disordered" evidence="1">
    <location>
        <begin position="473"/>
        <end position="495"/>
    </location>
</feature>
<dbReference type="Pfam" id="PF14291">
    <property type="entry name" value="DUF4371"/>
    <property type="match status" value="1"/>
</dbReference>
<reference evidence="3" key="1">
    <citation type="submission" date="2017-05" db="UniProtKB">
        <authorList>
            <consortium name="EnsemblMetazoa"/>
        </authorList>
    </citation>
    <scope>IDENTIFICATION</scope>
</reference>
<organism evidence="3">
    <name type="scientific">Amphimedon queenslandica</name>
    <name type="common">Sponge</name>
    <dbReference type="NCBI Taxonomy" id="400682"/>
    <lineage>
        <taxon>Eukaryota</taxon>
        <taxon>Metazoa</taxon>
        <taxon>Porifera</taxon>
        <taxon>Demospongiae</taxon>
        <taxon>Heteroscleromorpha</taxon>
        <taxon>Haplosclerida</taxon>
        <taxon>Niphatidae</taxon>
        <taxon>Amphimedon</taxon>
    </lineage>
</organism>
<proteinExistence type="predicted"/>
<dbReference type="OrthoDB" id="6623507at2759"/>
<dbReference type="EnsemblMetazoa" id="Aqu2.1.13348_001">
    <property type="protein sequence ID" value="Aqu2.1.13348_001"/>
    <property type="gene ID" value="Aqu2.1.13348"/>
</dbReference>
<sequence length="495" mass="55839">EPDLVSVDSTELETNDYDLPCDTSTSNDTESDSQSQSHTHSTCTDDDNDWKHGKGKSGILTKHDSSIKHKKAVLAWKDYQLTQQNSQASIANKLVTGRRKEVEENRQYVTILIETLLYCIQQGIALRGHCEVDTEDMDINLELLKKHITSGPRNTSLLGHHYQNNILSILAESVLNCIKEDHRAAKYFTLIVDETKDISKKEQLTLILRYVLKGVVHECFISYTHYEELNAAALTTYIYQALKTINLSISNCVSQCYNGAAVMSGPFTGVCSRILEDNPQSIYIHCYAHQLNLTLVDCCHSLPHASNFFALLESLYVFMSSSVPHSLLLNKQKEMKIKELRLVKLSDTRWSCRHTSMKAVKTIFAAILSTLDEIFDTTGTRAIEARGLLHQVQSFSFLLSLIIFDKIFSITGNLSNLLQAEQINYSAAAICITATKTTLVNLRSEAKWKKLWDEAVKLANSLNIHITVTSAHRQRQPPSSLSGFSIDREQHSRYF</sequence>
<evidence type="ECO:0000256" key="1">
    <source>
        <dbReference type="SAM" id="MobiDB-lite"/>
    </source>
</evidence>
<dbReference type="InterPro" id="IPR025398">
    <property type="entry name" value="DUF4371"/>
</dbReference>
<feature type="compositionally biased region" description="Polar residues" evidence="1">
    <location>
        <begin position="473"/>
        <end position="483"/>
    </location>
</feature>